<comment type="subcellular location">
    <subcellularLocation>
        <location evidence="1">Cell membrane</location>
        <topology evidence="1">Multi-pass membrane protein</topology>
    </subcellularLocation>
</comment>
<keyword evidence="5 8" id="KW-1133">Transmembrane helix</keyword>
<comment type="similarity">
    <text evidence="2">Belongs to the CPA3 antiporters (TC 2.A.63) subunit C family.</text>
</comment>
<evidence type="ECO:0000256" key="8">
    <source>
        <dbReference type="SAM" id="Phobius"/>
    </source>
</evidence>
<protein>
    <submittedName>
        <fullName evidence="9">Na+/H+ antiporter subunit C</fullName>
    </submittedName>
</protein>
<dbReference type="Pfam" id="PF00420">
    <property type="entry name" value="Oxidored_q2"/>
    <property type="match status" value="1"/>
</dbReference>
<dbReference type="InterPro" id="IPR039428">
    <property type="entry name" value="NUOK/Mnh_C1-like"/>
</dbReference>
<accession>A0ABT1MQH1</accession>
<reference evidence="9 10" key="1">
    <citation type="submission" date="2022-03" db="EMBL/GenBank/DDBJ databases">
        <authorList>
            <person name="He Y."/>
        </authorList>
    </citation>
    <scope>NUCLEOTIDE SEQUENCE [LARGE SCALE GENOMIC DNA]</scope>
    <source>
        <strain evidence="9 10">TK19116</strain>
    </source>
</reference>
<evidence type="ECO:0000256" key="1">
    <source>
        <dbReference type="ARBA" id="ARBA00004651"/>
    </source>
</evidence>
<organism evidence="9 10">
    <name type="scientific">Paracoccus albicereus</name>
    <dbReference type="NCBI Taxonomy" id="2922394"/>
    <lineage>
        <taxon>Bacteria</taxon>
        <taxon>Pseudomonadati</taxon>
        <taxon>Pseudomonadota</taxon>
        <taxon>Alphaproteobacteria</taxon>
        <taxon>Rhodobacterales</taxon>
        <taxon>Paracoccaceae</taxon>
        <taxon>Paracoccus</taxon>
    </lineage>
</organism>
<dbReference type="PANTHER" id="PTHR34583">
    <property type="entry name" value="ANTIPORTER SUBUNIT MNHC2-RELATED"/>
    <property type="match status" value="1"/>
</dbReference>
<dbReference type="PANTHER" id="PTHR34583:SF2">
    <property type="entry name" value="ANTIPORTER SUBUNIT MNHC2-RELATED"/>
    <property type="match status" value="1"/>
</dbReference>
<comment type="caution">
    <text evidence="9">The sequence shown here is derived from an EMBL/GenBank/DDBJ whole genome shotgun (WGS) entry which is preliminary data.</text>
</comment>
<evidence type="ECO:0000256" key="7">
    <source>
        <dbReference type="SAM" id="MobiDB-lite"/>
    </source>
</evidence>
<evidence type="ECO:0000256" key="4">
    <source>
        <dbReference type="ARBA" id="ARBA00022692"/>
    </source>
</evidence>
<evidence type="ECO:0000256" key="2">
    <source>
        <dbReference type="ARBA" id="ARBA00010388"/>
    </source>
</evidence>
<proteinExistence type="inferred from homology"/>
<keyword evidence="3" id="KW-1003">Cell membrane</keyword>
<dbReference type="RefSeq" id="WP_255329584.1">
    <property type="nucleotide sequence ID" value="NZ_JAKZEU010000003.1"/>
</dbReference>
<feature type="compositionally biased region" description="Polar residues" evidence="7">
    <location>
        <begin position="133"/>
        <end position="144"/>
    </location>
</feature>
<gene>
    <name evidence="9" type="ORF">MLD63_08995</name>
</gene>
<dbReference type="NCBIfam" id="NF006573">
    <property type="entry name" value="PRK09094.1"/>
    <property type="match status" value="1"/>
</dbReference>
<evidence type="ECO:0000256" key="5">
    <source>
        <dbReference type="ARBA" id="ARBA00022989"/>
    </source>
</evidence>
<keyword evidence="10" id="KW-1185">Reference proteome</keyword>
<feature type="transmembrane region" description="Helical" evidence="8">
    <location>
        <begin position="74"/>
        <end position="98"/>
    </location>
</feature>
<evidence type="ECO:0000313" key="9">
    <source>
        <dbReference type="EMBL" id="MCQ0970558.1"/>
    </source>
</evidence>
<evidence type="ECO:0000256" key="6">
    <source>
        <dbReference type="ARBA" id="ARBA00023136"/>
    </source>
</evidence>
<sequence length="144" mass="15339">MEILVASAIGAMTAAGVYLILRIRTFAVVLGMTMLSYAINVFLFSTGRLVIGAAPILDNYAENPTYTDPLPQALVLTAIVISFGMTAVVVMMALGAFIEGGDDRIDMPDDDRIMPDLRTVEDEEARDSVAQPAKSQPVGNEVGS</sequence>
<name>A0ABT1MQH1_9RHOB</name>
<keyword evidence="4 8" id="KW-0812">Transmembrane</keyword>
<evidence type="ECO:0000313" key="10">
    <source>
        <dbReference type="Proteomes" id="UP001203945"/>
    </source>
</evidence>
<feature type="region of interest" description="Disordered" evidence="7">
    <location>
        <begin position="121"/>
        <end position="144"/>
    </location>
</feature>
<dbReference type="Gene3D" id="1.10.287.3510">
    <property type="match status" value="1"/>
</dbReference>
<dbReference type="Proteomes" id="UP001203945">
    <property type="component" value="Unassembled WGS sequence"/>
</dbReference>
<dbReference type="EMBL" id="JAKZEU010000003">
    <property type="protein sequence ID" value="MCQ0970558.1"/>
    <property type="molecule type" value="Genomic_DNA"/>
</dbReference>
<feature type="transmembrane region" description="Helical" evidence="8">
    <location>
        <begin position="6"/>
        <end position="23"/>
    </location>
</feature>
<feature type="transmembrane region" description="Helical" evidence="8">
    <location>
        <begin position="35"/>
        <end position="54"/>
    </location>
</feature>
<keyword evidence="6 8" id="KW-0472">Membrane</keyword>
<evidence type="ECO:0000256" key="3">
    <source>
        <dbReference type="ARBA" id="ARBA00022475"/>
    </source>
</evidence>
<dbReference type="InterPro" id="IPR050601">
    <property type="entry name" value="CPA3_antiporter_subunitC"/>
</dbReference>